<dbReference type="InterPro" id="IPR003609">
    <property type="entry name" value="Pan_app"/>
</dbReference>
<name>A0A090LH59_STRRB</name>
<evidence type="ECO:0000313" key="4">
    <source>
        <dbReference type="Proteomes" id="UP000035682"/>
    </source>
</evidence>
<dbReference type="InterPro" id="IPR052774">
    <property type="entry name" value="Celegans_DevNeuronal_Protein"/>
</dbReference>
<dbReference type="PROSITE" id="PS50948">
    <property type="entry name" value="PAN"/>
    <property type="match status" value="2"/>
</dbReference>
<dbReference type="OrthoDB" id="5867217at2759"/>
<dbReference type="GeneID" id="36381501"/>
<feature type="domain" description="Apple" evidence="2">
    <location>
        <begin position="401"/>
        <end position="486"/>
    </location>
</feature>
<dbReference type="AlphaFoldDB" id="A0A090LH59"/>
<evidence type="ECO:0000313" key="6">
    <source>
        <dbReference type="WormBase" id="SRAE_2000378300"/>
    </source>
</evidence>
<keyword evidence="4" id="KW-1185">Reference proteome</keyword>
<feature type="domain" description="Apple" evidence="2">
    <location>
        <begin position="30"/>
        <end position="107"/>
    </location>
</feature>
<sequence>MKFLVFTIFFLHVSFLIGNVNINIEDLKQCFERYIGRKLVGLSPYHTEFKMAEEEECLKFCYKTASRCRSIVHDRVRHICYFFNDGDQDMTTFAKKMSYFKVTDPRCFQYLNEGIENTRLAGPIYTPPKEEARDPIYIVSSTEIPKTTTIKIEIPTTTTEKVTTTNEIKSKEDVKAIYKEILQHPAEGVLSLENNNEFDIDTTTKEIDLIKSFEDVSGKLMPKVSGFKAIKRPINENSILSDEEDKPEIRRKQQNIKTTNKLSEINEIELLDKTFPLNDSQYKLIQPEEKNFTGYNDCESGDVRIWMAIENSEFLPLPDDDRFIIIDADNEMGCKKKCEKSNCDIFTLDEKDKNCRLHYAKNEENGNYFINQIVHSSTDDFSSRTFKQLCYPSQYVGLSQCTDIISFLEYTVYTDPKEVYSGFPSGSDGILNCVELCYLSKNFICKSATFDLESGECKLFENDSITSPELFKSLPKSKLIYFENGCNIEEFDLKNARINKVNRS</sequence>
<dbReference type="WormBase" id="SRAE_2000378300">
    <property type="protein sequence ID" value="SRP11186"/>
    <property type="gene ID" value="WBGene00264008"/>
</dbReference>
<evidence type="ECO:0000313" key="3">
    <source>
        <dbReference type="EMBL" id="CEF69131.1"/>
    </source>
</evidence>
<evidence type="ECO:0000259" key="2">
    <source>
        <dbReference type="PROSITE" id="PS50948"/>
    </source>
</evidence>
<dbReference type="GO" id="GO:0009653">
    <property type="term" value="P:anatomical structure morphogenesis"/>
    <property type="evidence" value="ECO:0007669"/>
    <property type="project" value="TreeGrafter"/>
</dbReference>
<dbReference type="PANTHER" id="PTHR47327:SF1">
    <property type="entry name" value="RE15579P"/>
    <property type="match status" value="1"/>
</dbReference>
<dbReference type="OMA" id="EWRMRTE"/>
<dbReference type="STRING" id="34506.A0A090LH59"/>
<feature type="signal peptide" evidence="1">
    <location>
        <begin position="1"/>
        <end position="18"/>
    </location>
</feature>
<organism evidence="3">
    <name type="scientific">Strongyloides ratti</name>
    <name type="common">Parasitic roundworm</name>
    <dbReference type="NCBI Taxonomy" id="34506"/>
    <lineage>
        <taxon>Eukaryota</taxon>
        <taxon>Metazoa</taxon>
        <taxon>Ecdysozoa</taxon>
        <taxon>Nematoda</taxon>
        <taxon>Chromadorea</taxon>
        <taxon>Rhabditida</taxon>
        <taxon>Tylenchina</taxon>
        <taxon>Panagrolaimomorpha</taxon>
        <taxon>Strongyloidoidea</taxon>
        <taxon>Strongyloididae</taxon>
        <taxon>Strongyloides</taxon>
    </lineage>
</organism>
<dbReference type="WBParaSite" id="SRAE_2000378300.1">
    <property type="protein sequence ID" value="SRAE_2000378300.1"/>
    <property type="gene ID" value="WBGene00264008"/>
</dbReference>
<gene>
    <name evidence="3 5 6" type="ORF">SRAE_2000378300</name>
</gene>
<feature type="chain" id="PRO_5015030803" evidence="1">
    <location>
        <begin position="19"/>
        <end position="504"/>
    </location>
</feature>
<dbReference type="CTD" id="36381501"/>
<protein>
    <submittedName>
        <fullName evidence="3 5">PAN-1 domain and Apple-like domain-containing protein</fullName>
    </submittedName>
</protein>
<dbReference type="Proteomes" id="UP000035682">
    <property type="component" value="Unplaced"/>
</dbReference>
<evidence type="ECO:0000313" key="5">
    <source>
        <dbReference type="WBParaSite" id="SRAE_2000378300.1"/>
    </source>
</evidence>
<dbReference type="Pfam" id="PF00024">
    <property type="entry name" value="PAN_1"/>
    <property type="match status" value="3"/>
</dbReference>
<reference evidence="5" key="2">
    <citation type="submission" date="2020-12" db="UniProtKB">
        <authorList>
            <consortium name="WormBaseParasite"/>
        </authorList>
    </citation>
    <scope>IDENTIFICATION</scope>
</reference>
<dbReference type="SMART" id="SM00473">
    <property type="entry name" value="PAN_AP"/>
    <property type="match status" value="3"/>
</dbReference>
<dbReference type="RefSeq" id="XP_024508331.1">
    <property type="nucleotide sequence ID" value="XM_024655016.1"/>
</dbReference>
<dbReference type="PANTHER" id="PTHR47327">
    <property type="entry name" value="FI18240P1-RELATED"/>
    <property type="match status" value="1"/>
</dbReference>
<dbReference type="SUPFAM" id="SSF57414">
    <property type="entry name" value="Hairpin loop containing domain-like"/>
    <property type="match status" value="2"/>
</dbReference>
<reference evidence="3 4" key="1">
    <citation type="submission" date="2014-09" db="EMBL/GenBank/DDBJ databases">
        <authorList>
            <person name="Martin A.A."/>
        </authorList>
    </citation>
    <scope>NUCLEOTIDE SEQUENCE</scope>
    <source>
        <strain evidence="4">ED321</strain>
        <strain evidence="3">ED321 Heterogonic</strain>
    </source>
</reference>
<accession>A0A090LH59</accession>
<keyword evidence="1" id="KW-0732">Signal</keyword>
<dbReference type="EMBL" id="LN609529">
    <property type="protein sequence ID" value="CEF69131.1"/>
    <property type="molecule type" value="Genomic_DNA"/>
</dbReference>
<proteinExistence type="predicted"/>
<evidence type="ECO:0000256" key="1">
    <source>
        <dbReference type="SAM" id="SignalP"/>
    </source>
</evidence>
<dbReference type="Gene3D" id="3.50.4.10">
    <property type="entry name" value="Hepatocyte Growth Factor"/>
    <property type="match status" value="1"/>
</dbReference>